<comment type="caution">
    <text evidence="1">The sequence shown here is derived from an EMBL/GenBank/DDBJ whole genome shotgun (WGS) entry which is preliminary data.</text>
</comment>
<name>A0A3N4MSQ2_9NEIS</name>
<evidence type="ECO:0000313" key="2">
    <source>
        <dbReference type="Proteomes" id="UP000272412"/>
    </source>
</evidence>
<dbReference type="EMBL" id="RPFL01000017">
    <property type="protein sequence ID" value="RPD86934.1"/>
    <property type="molecule type" value="Genomic_DNA"/>
</dbReference>
<evidence type="ECO:0000313" key="1">
    <source>
        <dbReference type="EMBL" id="RPD86934.1"/>
    </source>
</evidence>
<dbReference type="Proteomes" id="UP000272412">
    <property type="component" value="Unassembled WGS sequence"/>
</dbReference>
<accession>A0A3N4MSQ2</accession>
<proteinExistence type="predicted"/>
<organism evidence="1 2">
    <name type="scientific">Neisseria weixii</name>
    <dbReference type="NCBI Taxonomy" id="1853276"/>
    <lineage>
        <taxon>Bacteria</taxon>
        <taxon>Pseudomonadati</taxon>
        <taxon>Pseudomonadota</taxon>
        <taxon>Betaproteobacteria</taxon>
        <taxon>Neisseriales</taxon>
        <taxon>Neisseriaceae</taxon>
        <taxon>Neisseria</taxon>
    </lineage>
</organism>
<reference evidence="1 2" key="1">
    <citation type="submission" date="2018-11" db="EMBL/GenBank/DDBJ databases">
        <title>Neisseria weixii sp. nov. isolated from the rectal contents of plateau pika (Ochotona cruzoniae).</title>
        <authorList>
            <person name="Zhang G."/>
        </authorList>
    </citation>
    <scope>NUCLEOTIDE SEQUENCE [LARGE SCALE GENOMIC DNA]</scope>
    <source>
        <strain evidence="1 2">10009</strain>
    </source>
</reference>
<keyword evidence="2" id="KW-1185">Reference proteome</keyword>
<gene>
    <name evidence="1" type="ORF">EGK74_07320</name>
</gene>
<evidence type="ECO:0008006" key="3">
    <source>
        <dbReference type="Google" id="ProtNLM"/>
    </source>
</evidence>
<dbReference type="RefSeq" id="WP_123804241.1">
    <property type="nucleotide sequence ID" value="NZ_RPFL01000017.1"/>
</dbReference>
<dbReference type="AlphaFoldDB" id="A0A3N4MSQ2"/>
<sequence>MKYAELQTLSQIESEVRFDPDLRLIFTLEGTTHLQLGKREVFLHASDSQAAVLLPVNQPTDGRKIFYSGRQNELVLFCSSQLLAQMCCPPEVLRLFRSSHLEPHYFHPTASIQMHLNNLLSVSEKPEIWQNFYRHGQMLLMGKVLQTLFPVIPSDETVARKRLQKLITLLHDPQHFN</sequence>
<dbReference type="OrthoDB" id="8766450at2"/>
<protein>
    <recommendedName>
        <fullName evidence="3">AraC family transcriptional regulator</fullName>
    </recommendedName>
</protein>